<organism evidence="1 2">
    <name type="scientific">Trifolium pratense</name>
    <name type="common">Red clover</name>
    <dbReference type="NCBI Taxonomy" id="57577"/>
    <lineage>
        <taxon>Eukaryota</taxon>
        <taxon>Viridiplantae</taxon>
        <taxon>Streptophyta</taxon>
        <taxon>Embryophyta</taxon>
        <taxon>Tracheophyta</taxon>
        <taxon>Spermatophyta</taxon>
        <taxon>Magnoliopsida</taxon>
        <taxon>eudicotyledons</taxon>
        <taxon>Gunneridae</taxon>
        <taxon>Pentapetalae</taxon>
        <taxon>rosids</taxon>
        <taxon>fabids</taxon>
        <taxon>Fabales</taxon>
        <taxon>Fabaceae</taxon>
        <taxon>Papilionoideae</taxon>
        <taxon>50 kb inversion clade</taxon>
        <taxon>NPAAA clade</taxon>
        <taxon>Hologalegina</taxon>
        <taxon>IRL clade</taxon>
        <taxon>Trifolieae</taxon>
        <taxon>Trifolium</taxon>
    </lineage>
</organism>
<evidence type="ECO:0000313" key="2">
    <source>
        <dbReference type="Proteomes" id="UP001177021"/>
    </source>
</evidence>
<comment type="caution">
    <text evidence="1">The sequence shown here is derived from an EMBL/GenBank/DDBJ whole genome shotgun (WGS) entry which is preliminary data.</text>
</comment>
<reference evidence="1" key="1">
    <citation type="submission" date="2023-10" db="EMBL/GenBank/DDBJ databases">
        <authorList>
            <person name="Rodriguez Cubillos JULIANA M."/>
            <person name="De Vega J."/>
        </authorList>
    </citation>
    <scope>NUCLEOTIDE SEQUENCE</scope>
</reference>
<proteinExistence type="predicted"/>
<dbReference type="EMBL" id="CASHSV030000823">
    <property type="protein sequence ID" value="CAJ2677041.1"/>
    <property type="molecule type" value="Genomic_DNA"/>
</dbReference>
<evidence type="ECO:0000313" key="1">
    <source>
        <dbReference type="EMBL" id="CAJ2677041.1"/>
    </source>
</evidence>
<keyword evidence="2" id="KW-1185">Reference proteome</keyword>
<protein>
    <submittedName>
        <fullName evidence="1">Uncharacterized protein</fullName>
    </submittedName>
</protein>
<sequence length="270" mass="30379">MFHSLYFHTSQTTEQPIPNINLDTMWSETARSEPNQTGHITGLMPCSSSSSLLQHQIMNNYNSGSFQLAINCDHTMSDQALNNNSNDTVRVGNRNPKKRSRASRRAPTTVLTTDTTNFRAMVQEFTGIQESSHFITSSHHFPRTRLDLFASSSPLTSSPSYNLLRPFAQKLNNQPHHPIPPPSSSIHSQLSCSVDNLKQPLNNIFNMQNKNQVFSFQTIHQTPQRQKYEYPLGNSSVTVSKTQIPSLETPPSIDDPHLQMGHGFEELGIF</sequence>
<accession>A0ACB0M8X9</accession>
<gene>
    <name evidence="1" type="ORF">MILVUS5_LOCUS39637</name>
</gene>
<name>A0ACB0M8X9_TRIPR</name>
<dbReference type="Proteomes" id="UP001177021">
    <property type="component" value="Unassembled WGS sequence"/>
</dbReference>